<dbReference type="InterPro" id="IPR012580">
    <property type="entry name" value="NUC153"/>
</dbReference>
<evidence type="ECO:0000259" key="7">
    <source>
        <dbReference type="Pfam" id="PF25121"/>
    </source>
</evidence>
<evidence type="ECO:0000256" key="3">
    <source>
        <dbReference type="ARBA" id="ARBA00023054"/>
    </source>
</evidence>
<reference evidence="8" key="2">
    <citation type="submission" date="2017-10" db="EMBL/GenBank/DDBJ databases">
        <title>Ladona fulva Genome sequencing and assembly.</title>
        <authorList>
            <person name="Murali S."/>
            <person name="Richards S."/>
            <person name="Bandaranaike D."/>
            <person name="Bellair M."/>
            <person name="Blankenburg K."/>
            <person name="Chao H."/>
            <person name="Dinh H."/>
            <person name="Doddapaneni H."/>
            <person name="Dugan-Rocha S."/>
            <person name="Elkadiri S."/>
            <person name="Gnanaolivu R."/>
            <person name="Hernandez B."/>
            <person name="Skinner E."/>
            <person name="Javaid M."/>
            <person name="Lee S."/>
            <person name="Li M."/>
            <person name="Ming W."/>
            <person name="Munidasa M."/>
            <person name="Muniz J."/>
            <person name="Nguyen L."/>
            <person name="Hughes D."/>
            <person name="Osuji N."/>
            <person name="Pu L.-L."/>
            <person name="Puazo M."/>
            <person name="Qu C."/>
            <person name="Quiroz J."/>
            <person name="Raj R."/>
            <person name="Weissenberger G."/>
            <person name="Xin Y."/>
            <person name="Zou X."/>
            <person name="Han Y."/>
            <person name="Worley K."/>
            <person name="Muzny D."/>
            <person name="Gibbs R."/>
        </authorList>
    </citation>
    <scope>NUCLEOTIDE SEQUENCE</scope>
    <source>
        <strain evidence="8">Sampled in the wild</strain>
    </source>
</reference>
<dbReference type="InterPro" id="IPR039754">
    <property type="entry name" value="Esf1"/>
</dbReference>
<evidence type="ECO:0000256" key="5">
    <source>
        <dbReference type="SAM" id="MobiDB-lite"/>
    </source>
</evidence>
<dbReference type="EMBL" id="KZ308189">
    <property type="protein sequence ID" value="KAG8224265.1"/>
    <property type="molecule type" value="Genomic_DNA"/>
</dbReference>
<dbReference type="Pfam" id="PF08159">
    <property type="entry name" value="NUC153"/>
    <property type="match status" value="1"/>
</dbReference>
<evidence type="ECO:0008006" key="10">
    <source>
        <dbReference type="Google" id="ProtNLM"/>
    </source>
</evidence>
<dbReference type="GO" id="GO:0006364">
    <property type="term" value="P:rRNA processing"/>
    <property type="evidence" value="ECO:0007669"/>
    <property type="project" value="InterPro"/>
</dbReference>
<evidence type="ECO:0000313" key="9">
    <source>
        <dbReference type="Proteomes" id="UP000792457"/>
    </source>
</evidence>
<keyword evidence="3" id="KW-0175">Coiled coil</keyword>
<dbReference type="GO" id="GO:0005730">
    <property type="term" value="C:nucleolus"/>
    <property type="evidence" value="ECO:0007669"/>
    <property type="project" value="UniProtKB-SubCell"/>
</dbReference>
<evidence type="ECO:0000256" key="4">
    <source>
        <dbReference type="ARBA" id="ARBA00023242"/>
    </source>
</evidence>
<dbReference type="Proteomes" id="UP000792457">
    <property type="component" value="Unassembled WGS sequence"/>
</dbReference>
<organism evidence="8 9">
    <name type="scientific">Ladona fulva</name>
    <name type="common">Scarce chaser dragonfly</name>
    <name type="synonym">Libellula fulva</name>
    <dbReference type="NCBI Taxonomy" id="123851"/>
    <lineage>
        <taxon>Eukaryota</taxon>
        <taxon>Metazoa</taxon>
        <taxon>Ecdysozoa</taxon>
        <taxon>Arthropoda</taxon>
        <taxon>Hexapoda</taxon>
        <taxon>Insecta</taxon>
        <taxon>Pterygota</taxon>
        <taxon>Palaeoptera</taxon>
        <taxon>Odonata</taxon>
        <taxon>Epiprocta</taxon>
        <taxon>Anisoptera</taxon>
        <taxon>Libelluloidea</taxon>
        <taxon>Libellulidae</taxon>
        <taxon>Ladona</taxon>
    </lineage>
</organism>
<comment type="caution">
    <text evidence="8">The sequence shown here is derived from an EMBL/GenBank/DDBJ whole genome shotgun (WGS) entry which is preliminary data.</text>
</comment>
<feature type="compositionally biased region" description="Acidic residues" evidence="5">
    <location>
        <begin position="176"/>
        <end position="194"/>
    </location>
</feature>
<feature type="domain" description="ESF1 RRM" evidence="7">
    <location>
        <begin position="2"/>
        <end position="115"/>
    </location>
</feature>
<keyword evidence="9" id="KW-1185">Reference proteome</keyword>
<name>A0A8K0JYR0_LADFU</name>
<feature type="region of interest" description="Disordered" evidence="5">
    <location>
        <begin position="382"/>
        <end position="408"/>
    </location>
</feature>
<feature type="compositionally biased region" description="Basic and acidic residues" evidence="5">
    <location>
        <begin position="36"/>
        <end position="47"/>
    </location>
</feature>
<feature type="compositionally biased region" description="Basic residues" evidence="5">
    <location>
        <begin position="309"/>
        <end position="319"/>
    </location>
</feature>
<gene>
    <name evidence="8" type="ORF">J437_LFUL001645</name>
</gene>
<feature type="compositionally biased region" description="Basic residues" evidence="5">
    <location>
        <begin position="261"/>
        <end position="271"/>
    </location>
</feature>
<accession>A0A8K0JYR0</accession>
<feature type="compositionally biased region" description="Acidic residues" evidence="5">
    <location>
        <begin position="280"/>
        <end position="293"/>
    </location>
</feature>
<feature type="compositionally biased region" description="Basic and acidic residues" evidence="5">
    <location>
        <begin position="320"/>
        <end position="331"/>
    </location>
</feature>
<comment type="similarity">
    <text evidence="2">Belongs to the ESF1 family.</text>
</comment>
<evidence type="ECO:0000313" key="8">
    <source>
        <dbReference type="EMBL" id="KAG8224265.1"/>
    </source>
</evidence>
<dbReference type="AlphaFoldDB" id="A0A8K0JYR0"/>
<evidence type="ECO:0000256" key="2">
    <source>
        <dbReference type="ARBA" id="ARBA00009087"/>
    </source>
</evidence>
<feature type="compositionally biased region" description="Basic and acidic residues" evidence="5">
    <location>
        <begin position="9"/>
        <end position="28"/>
    </location>
</feature>
<dbReference type="InterPro" id="IPR056750">
    <property type="entry name" value="RRM_ESF1"/>
</dbReference>
<feature type="domain" description="NUC153" evidence="6">
    <location>
        <begin position="414"/>
        <end position="441"/>
    </location>
</feature>
<dbReference type="OrthoDB" id="431825at2759"/>
<dbReference type="PANTHER" id="PTHR12202">
    <property type="entry name" value="ESF1 HOMOLOG"/>
    <property type="match status" value="1"/>
</dbReference>
<reference evidence="8" key="1">
    <citation type="submission" date="2013-04" db="EMBL/GenBank/DDBJ databases">
        <authorList>
            <person name="Qu J."/>
            <person name="Murali S.C."/>
            <person name="Bandaranaike D."/>
            <person name="Bellair M."/>
            <person name="Blankenburg K."/>
            <person name="Chao H."/>
            <person name="Dinh H."/>
            <person name="Doddapaneni H."/>
            <person name="Downs B."/>
            <person name="Dugan-Rocha S."/>
            <person name="Elkadiri S."/>
            <person name="Gnanaolivu R.D."/>
            <person name="Hernandez B."/>
            <person name="Javaid M."/>
            <person name="Jayaseelan J.C."/>
            <person name="Lee S."/>
            <person name="Li M."/>
            <person name="Ming W."/>
            <person name="Munidasa M."/>
            <person name="Muniz J."/>
            <person name="Nguyen L."/>
            <person name="Ongeri F."/>
            <person name="Osuji N."/>
            <person name="Pu L.-L."/>
            <person name="Puazo M."/>
            <person name="Qu C."/>
            <person name="Quiroz J."/>
            <person name="Raj R."/>
            <person name="Weissenberger G."/>
            <person name="Xin Y."/>
            <person name="Zou X."/>
            <person name="Han Y."/>
            <person name="Richards S."/>
            <person name="Worley K."/>
            <person name="Muzny D."/>
            <person name="Gibbs R."/>
        </authorList>
    </citation>
    <scope>NUCLEOTIDE SEQUENCE</scope>
    <source>
        <strain evidence="8">Sampled in the wild</strain>
    </source>
</reference>
<comment type="subcellular location">
    <subcellularLocation>
        <location evidence="1">Nucleus</location>
        <location evidence="1">Nucleolus</location>
    </subcellularLocation>
</comment>
<feature type="region of interest" description="Disordered" evidence="5">
    <location>
        <begin position="261"/>
        <end position="332"/>
    </location>
</feature>
<dbReference type="GO" id="GO:0003723">
    <property type="term" value="F:RNA binding"/>
    <property type="evidence" value="ECO:0007669"/>
    <property type="project" value="TreeGrafter"/>
</dbReference>
<protein>
    <recommendedName>
        <fullName evidence="10">NUC153 domain-containing protein</fullName>
    </recommendedName>
</protein>
<evidence type="ECO:0000256" key="1">
    <source>
        <dbReference type="ARBA" id="ARBA00004604"/>
    </source>
</evidence>
<feature type="region of interest" description="Disordered" evidence="5">
    <location>
        <begin position="1"/>
        <end position="47"/>
    </location>
</feature>
<evidence type="ECO:0000259" key="6">
    <source>
        <dbReference type="Pfam" id="PF08159"/>
    </source>
</evidence>
<dbReference type="Pfam" id="PF25121">
    <property type="entry name" value="RRM_ESF1"/>
    <property type="match status" value="1"/>
</dbReference>
<dbReference type="PANTHER" id="PTHR12202:SF0">
    <property type="entry name" value="ESF1 HOMOLOG"/>
    <property type="match status" value="1"/>
</dbReference>
<feature type="region of interest" description="Disordered" evidence="5">
    <location>
        <begin position="175"/>
        <end position="200"/>
    </location>
</feature>
<sequence length="499" mass="58061">MQIYPSEFGKQRMKEEDVKGPLELTSEKVEDDDENNPDKDEEREEGSDFHMEKLRKYQLNRLKYFYAVVVCDSVATADKLYAECDGLEYESSAIRLDLRFIPDDMTFDDEPREICNSMPDPSKYQPRYFVTKALQQAKVECTWDETDPNRVELAEKIMKSNGDVDDEDIQAYLASSDEDSCEESDKEDDESVSGDEDRVGKYRSLIKEIQEREKAKSDKDVEMEVTWGIGLKEKTEKLVKEKLKEQKEELTPFEKYLEKRKEKKKLKKKERKASLKGEEEAFSDDDIPSDVDLNDPYFKEELEKGDKNAKKKKGSRKKTKGDSSDNEEQRKARVKTYSNFAFSSRLGMFSFSLLVDHIAAELELLLMDNDSKNHFNLTEIMKQEKDAGKKKRRKGKSQDKEVPPDDNFQIDVKDPRFEAIYTSHHFNIDPADPHFRKTKAMDALVTEKLYRRENESKGNFKSNIVSEESGKRDAELSLLVKSVKRKTENMKAKKRQKIG</sequence>
<keyword evidence="4" id="KW-0539">Nucleus</keyword>
<feature type="compositionally biased region" description="Basic and acidic residues" evidence="5">
    <location>
        <begin position="297"/>
        <end position="308"/>
    </location>
</feature>
<proteinExistence type="inferred from homology"/>